<comment type="caution">
    <text evidence="3">The sequence shown here is derived from an EMBL/GenBank/DDBJ whole genome shotgun (WGS) entry which is preliminary data.</text>
</comment>
<dbReference type="InterPro" id="IPR029787">
    <property type="entry name" value="Nucleotide_cyclase"/>
</dbReference>
<feature type="domain" description="PAS" evidence="1">
    <location>
        <begin position="166"/>
        <end position="236"/>
    </location>
</feature>
<evidence type="ECO:0000313" key="4">
    <source>
        <dbReference type="Proteomes" id="UP000267464"/>
    </source>
</evidence>
<dbReference type="PANTHER" id="PTHR44757">
    <property type="entry name" value="DIGUANYLATE CYCLASE DGCP"/>
    <property type="match status" value="1"/>
</dbReference>
<dbReference type="EMBL" id="QUSW01000001">
    <property type="protein sequence ID" value="RQP25926.1"/>
    <property type="molecule type" value="Genomic_DNA"/>
</dbReference>
<sequence length="458" mass="49362">MAGGRSIWHRLKSAWQGAVDGWRHPDATASQQPSHDGNVNGRLLDMLERSADNVIQTDHRGAITYLNASARAALNIPAQGPLPELALAELAPAATRALFDEVVAPALASQGRWCGEAAVRLGGSQEALFSHMALAHRDPHGHIDAYSVVMRDISAQAQAHAEVLRHTQILHAISEAIPATVVIVDSQGRYRFVNSAFERYVGRAASDIIGRTAVDILGAEEVARRKPYMIKALAGEAVSFTLDYPGDQGTTHLSLTCIPLKLDGEVDGFVGIGQDVTVQRREQDRLTHLAERDPLTGLFNRAGFEQRVERKVAMGEGESLALLFIDLDHFKPVNDRLGHLAGDRLLQGFARRLGEAVRGSDVVARLGGDEFAVLLAGVRDEATARAVAEKVLAAANQPFDLEGGTVRVSASVGVAFSARSDANWRELLARADALLYQAKAAGRGRQMVEELVAARERA</sequence>
<dbReference type="SMART" id="SM00267">
    <property type="entry name" value="GGDEF"/>
    <property type="match status" value="1"/>
</dbReference>
<dbReference type="OrthoDB" id="9813903at2"/>
<dbReference type="InterPro" id="IPR043128">
    <property type="entry name" value="Rev_trsase/Diguanyl_cyclase"/>
</dbReference>
<dbReference type="SUPFAM" id="SSF55073">
    <property type="entry name" value="Nucleotide cyclase"/>
    <property type="match status" value="1"/>
</dbReference>
<keyword evidence="4" id="KW-1185">Reference proteome</keyword>
<dbReference type="RefSeq" id="WP_124538594.1">
    <property type="nucleotide sequence ID" value="NZ_QUSW01000001.1"/>
</dbReference>
<organism evidence="3 4">
    <name type="scientific">Piscinibacter terrae</name>
    <dbReference type="NCBI Taxonomy" id="2496871"/>
    <lineage>
        <taxon>Bacteria</taxon>
        <taxon>Pseudomonadati</taxon>
        <taxon>Pseudomonadota</taxon>
        <taxon>Betaproteobacteria</taxon>
        <taxon>Burkholderiales</taxon>
        <taxon>Sphaerotilaceae</taxon>
        <taxon>Piscinibacter</taxon>
    </lineage>
</organism>
<dbReference type="Pfam" id="PF00990">
    <property type="entry name" value="GGDEF"/>
    <property type="match status" value="1"/>
</dbReference>
<dbReference type="InterPro" id="IPR000160">
    <property type="entry name" value="GGDEF_dom"/>
</dbReference>
<evidence type="ECO:0000259" key="2">
    <source>
        <dbReference type="PROSITE" id="PS50887"/>
    </source>
</evidence>
<feature type="domain" description="GGDEF" evidence="2">
    <location>
        <begin position="318"/>
        <end position="451"/>
    </location>
</feature>
<dbReference type="InterPro" id="IPR013656">
    <property type="entry name" value="PAS_4"/>
</dbReference>
<reference evidence="3 4" key="2">
    <citation type="submission" date="2018-12" db="EMBL/GenBank/DDBJ databases">
        <title>Rhizobacter gummiphilus sp. nov., a rubber-degrading bacterium isolated from the soil of a botanical garden in Japan.</title>
        <authorList>
            <person name="Shunsuke S.S."/>
        </authorList>
    </citation>
    <scope>NUCLEOTIDE SEQUENCE [LARGE SCALE GENOMIC DNA]</scope>
    <source>
        <strain evidence="3 4">S-16</strain>
    </source>
</reference>
<dbReference type="NCBIfam" id="TIGR00254">
    <property type="entry name" value="GGDEF"/>
    <property type="match status" value="1"/>
</dbReference>
<dbReference type="CDD" id="cd00130">
    <property type="entry name" value="PAS"/>
    <property type="match status" value="1"/>
</dbReference>
<evidence type="ECO:0000259" key="1">
    <source>
        <dbReference type="PROSITE" id="PS50112"/>
    </source>
</evidence>
<name>A0A3N7HWW8_9BURK</name>
<dbReference type="InterPro" id="IPR035965">
    <property type="entry name" value="PAS-like_dom_sf"/>
</dbReference>
<dbReference type="SUPFAM" id="SSF55785">
    <property type="entry name" value="PYP-like sensor domain (PAS domain)"/>
    <property type="match status" value="2"/>
</dbReference>
<gene>
    <name evidence="3" type="ORF">DZC73_02410</name>
</gene>
<dbReference type="InterPro" id="IPR052155">
    <property type="entry name" value="Biofilm_reg_signaling"/>
</dbReference>
<accession>A0A3N7HWW8</accession>
<dbReference type="PROSITE" id="PS50887">
    <property type="entry name" value="GGDEF"/>
    <property type="match status" value="1"/>
</dbReference>
<dbReference type="SMART" id="SM00091">
    <property type="entry name" value="PAS"/>
    <property type="match status" value="2"/>
</dbReference>
<reference evidence="3 4" key="1">
    <citation type="submission" date="2018-08" db="EMBL/GenBank/DDBJ databases">
        <authorList>
            <person name="Khan S.A."/>
            <person name="Jeon C.O."/>
            <person name="Chun B.H."/>
            <person name="Jeong S.E."/>
        </authorList>
    </citation>
    <scope>NUCLEOTIDE SEQUENCE [LARGE SCALE GENOMIC DNA]</scope>
    <source>
        <strain evidence="3 4">S-16</strain>
    </source>
</reference>
<dbReference type="FunFam" id="3.30.70.270:FF:000001">
    <property type="entry name" value="Diguanylate cyclase domain protein"/>
    <property type="match status" value="1"/>
</dbReference>
<dbReference type="Proteomes" id="UP000267464">
    <property type="component" value="Unassembled WGS sequence"/>
</dbReference>
<dbReference type="NCBIfam" id="TIGR00229">
    <property type="entry name" value="sensory_box"/>
    <property type="match status" value="1"/>
</dbReference>
<dbReference type="Pfam" id="PF08448">
    <property type="entry name" value="PAS_4"/>
    <property type="match status" value="2"/>
</dbReference>
<dbReference type="Gene3D" id="3.30.450.20">
    <property type="entry name" value="PAS domain"/>
    <property type="match status" value="2"/>
</dbReference>
<evidence type="ECO:0000313" key="3">
    <source>
        <dbReference type="EMBL" id="RQP25926.1"/>
    </source>
</evidence>
<dbReference type="PROSITE" id="PS50112">
    <property type="entry name" value="PAS"/>
    <property type="match status" value="1"/>
</dbReference>
<dbReference type="AlphaFoldDB" id="A0A3N7HWW8"/>
<protein>
    <submittedName>
        <fullName evidence="3">Sensor domain-containing diguanylate cyclase</fullName>
    </submittedName>
</protein>
<proteinExistence type="predicted"/>
<dbReference type="GO" id="GO:0003824">
    <property type="term" value="F:catalytic activity"/>
    <property type="evidence" value="ECO:0007669"/>
    <property type="project" value="UniProtKB-ARBA"/>
</dbReference>
<dbReference type="InterPro" id="IPR000014">
    <property type="entry name" value="PAS"/>
</dbReference>
<dbReference type="Gene3D" id="3.30.70.270">
    <property type="match status" value="1"/>
</dbReference>
<dbReference type="PANTHER" id="PTHR44757:SF2">
    <property type="entry name" value="BIOFILM ARCHITECTURE MAINTENANCE PROTEIN MBAA"/>
    <property type="match status" value="1"/>
</dbReference>
<dbReference type="CDD" id="cd01949">
    <property type="entry name" value="GGDEF"/>
    <property type="match status" value="1"/>
</dbReference>